<dbReference type="PROSITE" id="PS00297">
    <property type="entry name" value="HSP70_1"/>
    <property type="match status" value="1"/>
</dbReference>
<dbReference type="InterPro" id="IPR018181">
    <property type="entry name" value="Heat_shock_70_CS"/>
</dbReference>
<dbReference type="PROSITE" id="PS00329">
    <property type="entry name" value="HSP70_2"/>
    <property type="match status" value="1"/>
</dbReference>
<dbReference type="GO" id="GO:0140662">
    <property type="term" value="F:ATP-dependent protein folding chaperone"/>
    <property type="evidence" value="ECO:0007669"/>
    <property type="project" value="InterPro"/>
</dbReference>
<evidence type="ECO:0000256" key="4">
    <source>
        <dbReference type="ARBA" id="ARBA00023186"/>
    </source>
</evidence>
<reference evidence="7" key="3">
    <citation type="submission" date="2019-08" db="EMBL/GenBank/DDBJ databases">
        <authorList>
            <consortium name="Photinus pyralis genome working group"/>
            <person name="Fallon T.R."/>
            <person name="Sander Lower S.E."/>
            <person name="Weng J.-K."/>
        </authorList>
    </citation>
    <scope>NUCLEOTIDE SEQUENCE</scope>
    <source>
        <strain evidence="7">1611_PpyrPB1</strain>
        <tissue evidence="7">Whole body</tissue>
    </source>
</reference>
<evidence type="ECO:0000313" key="7">
    <source>
        <dbReference type="EMBL" id="KAB0796036.1"/>
    </source>
</evidence>
<dbReference type="SUPFAM" id="SSF53067">
    <property type="entry name" value="Actin-like ATPase domain"/>
    <property type="match status" value="2"/>
</dbReference>
<dbReference type="AlphaFoldDB" id="A0A1Y1KSS8"/>
<dbReference type="PRINTS" id="PR00301">
    <property type="entry name" value="HEATSHOCK70"/>
</dbReference>
<dbReference type="InParanoid" id="A0A1Y1KSS8"/>
<dbReference type="FunFam" id="3.30.30.30:FF:000003">
    <property type="entry name" value="Heat shock protein 9"/>
    <property type="match status" value="1"/>
</dbReference>
<dbReference type="FunFam" id="3.90.640.10:FF:000003">
    <property type="entry name" value="Molecular chaperone DnaK"/>
    <property type="match status" value="1"/>
</dbReference>
<dbReference type="CDD" id="cd24028">
    <property type="entry name" value="ASKHA_NBD_HSP70_HSPA1-like"/>
    <property type="match status" value="1"/>
</dbReference>
<evidence type="ECO:0000313" key="6">
    <source>
        <dbReference type="EMBL" id="JAV62476.1"/>
    </source>
</evidence>
<sequence length="632" mass="70903">MSADSPALGIDLGTTSCCVGYLAPNSHDVDIIENQQGDRTTPSYVAFTEADEVIGKLAKDRVYRNYKNVVYDSKRFIGRKFDDEYLQQNIKKWSFSVVSDKDNTPLIQIFKEDEIVTYKPQEISGKLLSYMKRIAEKRLNRSISDVVITVPAYFNYHQRIATAEAGKLAGLNVLKIINEPTAAALAYIYKNNVTECKNLLVFDLGGGTFDVSIVKVCNRDITVKAISGNTFLGGRDFDNNLANLIIKRIKEKYDRDVREIPSSLRRVNARSEKVKTELSFEIKTHLDLHNILLDGEDINFEITRKEFEAANDRLFSMCIQTVHNCLNDAKLCKNDIEKVLLIGGSTRIPKIRQMLSEYFGGDDKLTQGVNPDEAVAYGAAVQAYMIKKGEDAGGPVHSIMEVTPLSLGTDTIGDRMSVIIARNTPIPVTKTKNYMTISDKQKEMDVNVYEGERSLVKYNTKIGTCAIALPPKPPGYAVEVSFHIDENGILRVGALTDAGVYSNLVMKYEKYTDQQADDALRVALENKERDDKESEVVSLWVKLKEYCIKTKSLCTYKSELLSAEDKTVMANITNIISEWVSNNKVAVGSEDEKNAIIEKKTEIEKICEPILAKYGFPIAEMCISDFYRLITQ</sequence>
<dbReference type="Pfam" id="PF00012">
    <property type="entry name" value="HSP70"/>
    <property type="match status" value="1"/>
</dbReference>
<evidence type="ECO:0000313" key="8">
    <source>
        <dbReference type="EMBL" id="KAB0796041.1"/>
    </source>
</evidence>
<evidence type="ECO:0000256" key="3">
    <source>
        <dbReference type="ARBA" id="ARBA00022840"/>
    </source>
</evidence>
<dbReference type="GO" id="GO:0005524">
    <property type="term" value="F:ATP binding"/>
    <property type="evidence" value="ECO:0007669"/>
    <property type="project" value="UniProtKB-KW"/>
</dbReference>
<keyword evidence="2 5" id="KW-0547">Nucleotide-binding</keyword>
<proteinExistence type="inferred from homology"/>
<evidence type="ECO:0000256" key="2">
    <source>
        <dbReference type="ARBA" id="ARBA00022741"/>
    </source>
</evidence>
<dbReference type="Gene3D" id="3.90.640.10">
    <property type="entry name" value="Actin, Chain A, domain 4"/>
    <property type="match status" value="1"/>
</dbReference>
<gene>
    <name evidence="7" type="ORF">PPYR_10097</name>
    <name evidence="8" type="ORF">PPYR_10102</name>
</gene>
<dbReference type="EMBL" id="GEZM01079232">
    <property type="protein sequence ID" value="JAV62476.1"/>
    <property type="molecule type" value="Transcribed_RNA"/>
</dbReference>
<protein>
    <submittedName>
        <fullName evidence="6">Uncharacterized protein</fullName>
    </submittedName>
</protein>
<dbReference type="FunFam" id="3.30.420.40:FF:000046">
    <property type="entry name" value="Chaperone protein HscA"/>
    <property type="match status" value="1"/>
</dbReference>
<dbReference type="InterPro" id="IPR043129">
    <property type="entry name" value="ATPase_NBD"/>
</dbReference>
<dbReference type="SUPFAM" id="SSF100920">
    <property type="entry name" value="Heat shock protein 70kD (HSP70), peptide-binding domain"/>
    <property type="match status" value="1"/>
</dbReference>
<dbReference type="Proteomes" id="UP000327044">
    <property type="component" value="Unassembled WGS sequence"/>
</dbReference>
<accession>A0A1Y1KSS8</accession>
<reference evidence="7 9" key="2">
    <citation type="journal article" date="2018" name="Elife">
        <title>Firefly genomes illuminate parallel origins of bioluminescence in beetles.</title>
        <authorList>
            <person name="Fallon T.R."/>
            <person name="Lower S.E."/>
            <person name="Chang C.H."/>
            <person name="Bessho-Uehara M."/>
            <person name="Martin G.J."/>
            <person name="Bewick A.J."/>
            <person name="Behringer M."/>
            <person name="Debat H.J."/>
            <person name="Wong I."/>
            <person name="Day J.C."/>
            <person name="Suvorov A."/>
            <person name="Silva C.J."/>
            <person name="Stanger-Hall K.F."/>
            <person name="Hall D.W."/>
            <person name="Schmitz R.J."/>
            <person name="Nelson D.R."/>
            <person name="Lewis S.M."/>
            <person name="Shigenobu S."/>
            <person name="Bybee S.M."/>
            <person name="Larracuente A.M."/>
            <person name="Oba Y."/>
            <person name="Weng J.K."/>
        </authorList>
    </citation>
    <scope>NUCLEOTIDE SEQUENCE [LARGE SCALE GENOMIC DNA]</scope>
    <source>
        <strain evidence="7">1611_PpyrPB1</strain>
        <tissue evidence="7">Whole body</tissue>
    </source>
</reference>
<keyword evidence="3 5" id="KW-0067">ATP-binding</keyword>
<dbReference type="OrthoDB" id="6695955at2759"/>
<dbReference type="InterPro" id="IPR013126">
    <property type="entry name" value="Hsp_70_fam"/>
</dbReference>
<evidence type="ECO:0000256" key="1">
    <source>
        <dbReference type="ARBA" id="ARBA00007381"/>
    </source>
</evidence>
<dbReference type="Gene3D" id="3.30.420.40">
    <property type="match status" value="2"/>
</dbReference>
<dbReference type="Gene3D" id="3.30.30.30">
    <property type="match status" value="1"/>
</dbReference>
<keyword evidence="9" id="KW-1185">Reference proteome</keyword>
<keyword evidence="4" id="KW-0143">Chaperone</keyword>
<dbReference type="Gene3D" id="2.60.34.10">
    <property type="entry name" value="Substrate Binding Domain Of DNAk, Chain A, domain 1"/>
    <property type="match status" value="1"/>
</dbReference>
<dbReference type="PANTHER" id="PTHR19375">
    <property type="entry name" value="HEAT SHOCK PROTEIN 70KDA"/>
    <property type="match status" value="1"/>
</dbReference>
<organism evidence="6">
    <name type="scientific">Photinus pyralis</name>
    <name type="common">Common eastern firefly</name>
    <name type="synonym">Lampyris pyralis</name>
    <dbReference type="NCBI Taxonomy" id="7054"/>
    <lineage>
        <taxon>Eukaryota</taxon>
        <taxon>Metazoa</taxon>
        <taxon>Ecdysozoa</taxon>
        <taxon>Arthropoda</taxon>
        <taxon>Hexapoda</taxon>
        <taxon>Insecta</taxon>
        <taxon>Pterygota</taxon>
        <taxon>Neoptera</taxon>
        <taxon>Endopterygota</taxon>
        <taxon>Coleoptera</taxon>
        <taxon>Polyphaga</taxon>
        <taxon>Elateriformia</taxon>
        <taxon>Elateroidea</taxon>
        <taxon>Lampyridae</taxon>
        <taxon>Lampyrinae</taxon>
        <taxon>Photinus</taxon>
    </lineage>
</organism>
<name>A0A1Y1KSS8_PHOPY</name>
<evidence type="ECO:0000313" key="9">
    <source>
        <dbReference type="Proteomes" id="UP000327044"/>
    </source>
</evidence>
<dbReference type="EMBL" id="VVIM01000007">
    <property type="protein sequence ID" value="KAB0796036.1"/>
    <property type="molecule type" value="Genomic_DNA"/>
</dbReference>
<dbReference type="Gene3D" id="1.20.1270.10">
    <property type="match status" value="1"/>
</dbReference>
<dbReference type="InterPro" id="IPR029048">
    <property type="entry name" value="HSP70_C_sf"/>
</dbReference>
<comment type="similarity">
    <text evidence="1 5">Belongs to the heat shock protein 70 family.</text>
</comment>
<dbReference type="InterPro" id="IPR029047">
    <property type="entry name" value="HSP70_peptide-bd_sf"/>
</dbReference>
<dbReference type="SUPFAM" id="SSF100934">
    <property type="entry name" value="Heat shock protein 70kD (HSP70), C-terminal subdomain"/>
    <property type="match status" value="1"/>
</dbReference>
<reference evidence="6" key="1">
    <citation type="journal article" date="2016" name="Sci. Rep.">
        <title>Molecular characterization of firefly nuptial gifts: a multi-omics approach sheds light on postcopulatory sexual selection.</title>
        <authorList>
            <person name="Al-Wathiqui N."/>
            <person name="Fallon T.R."/>
            <person name="South A."/>
            <person name="Weng J.K."/>
            <person name="Lewis S.M."/>
        </authorList>
    </citation>
    <scope>NUCLEOTIDE SEQUENCE</scope>
</reference>
<evidence type="ECO:0000256" key="5">
    <source>
        <dbReference type="RuleBase" id="RU003322"/>
    </source>
</evidence>
<dbReference type="EMBL" id="VVIM01000007">
    <property type="protein sequence ID" value="KAB0796041.1"/>
    <property type="molecule type" value="Genomic_DNA"/>
</dbReference>
<dbReference type="PROSITE" id="PS01036">
    <property type="entry name" value="HSP70_3"/>
    <property type="match status" value="1"/>
</dbReference>